<gene>
    <name evidence="1" type="ORF">P5673_012248</name>
</gene>
<reference evidence="1" key="2">
    <citation type="journal article" date="2023" name="Science">
        <title>Genomic signatures of disease resistance in endangered staghorn corals.</title>
        <authorList>
            <person name="Vollmer S.V."/>
            <person name="Selwyn J.D."/>
            <person name="Despard B.A."/>
            <person name="Roesel C.L."/>
        </authorList>
    </citation>
    <scope>NUCLEOTIDE SEQUENCE</scope>
    <source>
        <strain evidence="1">K2</strain>
    </source>
</reference>
<reference evidence="1" key="1">
    <citation type="journal article" date="2023" name="G3 (Bethesda)">
        <title>Whole genome assembly and annotation of the endangered Caribbean coral Acropora cervicornis.</title>
        <authorList>
            <person name="Selwyn J.D."/>
            <person name="Vollmer S.V."/>
        </authorList>
    </citation>
    <scope>NUCLEOTIDE SEQUENCE</scope>
    <source>
        <strain evidence="1">K2</strain>
    </source>
</reference>
<evidence type="ECO:0008006" key="3">
    <source>
        <dbReference type="Google" id="ProtNLM"/>
    </source>
</evidence>
<dbReference type="AlphaFoldDB" id="A0AAD9V7E3"/>
<feature type="non-terminal residue" evidence="1">
    <location>
        <position position="1"/>
    </location>
</feature>
<evidence type="ECO:0000313" key="2">
    <source>
        <dbReference type="Proteomes" id="UP001249851"/>
    </source>
</evidence>
<comment type="caution">
    <text evidence="1">The sequence shown here is derived from an EMBL/GenBank/DDBJ whole genome shotgun (WGS) entry which is preliminary data.</text>
</comment>
<evidence type="ECO:0000313" key="1">
    <source>
        <dbReference type="EMBL" id="KAK2564033.1"/>
    </source>
</evidence>
<accession>A0AAD9V7E3</accession>
<proteinExistence type="predicted"/>
<sequence length="196" mass="22041">MAVGNSPKITLSEDDIQGASLRGKAPSQVTIPELKRWLSCRKGAKLSGMKRSLVERVQSYIDGDLDKDLIDPDNGEKIARKRRKLGIEGDREYKIQMVLSPSAEILYAEDGCPVGRGPTGSCKHVAALCYALEDFVRLGFTRPFLSCTSQLQTWNQPRQKKLNSKNIYEISFERAEYGKVKKAHPKHFQQNYNAIP</sequence>
<protein>
    <recommendedName>
        <fullName evidence="3">SAP domain-containing protein</fullName>
    </recommendedName>
</protein>
<dbReference type="Proteomes" id="UP001249851">
    <property type="component" value="Unassembled WGS sequence"/>
</dbReference>
<organism evidence="1 2">
    <name type="scientific">Acropora cervicornis</name>
    <name type="common">Staghorn coral</name>
    <dbReference type="NCBI Taxonomy" id="6130"/>
    <lineage>
        <taxon>Eukaryota</taxon>
        <taxon>Metazoa</taxon>
        <taxon>Cnidaria</taxon>
        <taxon>Anthozoa</taxon>
        <taxon>Hexacorallia</taxon>
        <taxon>Scleractinia</taxon>
        <taxon>Astrocoeniina</taxon>
        <taxon>Acroporidae</taxon>
        <taxon>Acropora</taxon>
    </lineage>
</organism>
<keyword evidence="2" id="KW-1185">Reference proteome</keyword>
<name>A0AAD9V7E3_ACRCE</name>
<dbReference type="EMBL" id="JARQWQ010000023">
    <property type="protein sequence ID" value="KAK2564033.1"/>
    <property type="molecule type" value="Genomic_DNA"/>
</dbReference>